<keyword evidence="2" id="KW-1185">Reference proteome</keyword>
<organism evidence="1 2">
    <name type="scientific">Leucobacter chromiireducens subsp. solipictus</name>
    <dbReference type="NCBI Taxonomy" id="398235"/>
    <lineage>
        <taxon>Bacteria</taxon>
        <taxon>Bacillati</taxon>
        <taxon>Actinomycetota</taxon>
        <taxon>Actinomycetes</taxon>
        <taxon>Micrococcales</taxon>
        <taxon>Microbacteriaceae</taxon>
        <taxon>Leucobacter</taxon>
    </lineage>
</organism>
<reference evidence="1 2" key="1">
    <citation type="submission" date="2018-09" db="EMBL/GenBank/DDBJ databases">
        <title>Comparative genomics of Leucobacter spp.</title>
        <authorList>
            <person name="Reis A.C."/>
            <person name="Kolvenbach B.A."/>
            <person name="Corvini P.F.X."/>
            <person name="Nunes O.C."/>
        </authorList>
    </citation>
    <scope>NUCLEOTIDE SEQUENCE [LARGE SCALE GENOMIC DNA]</scope>
    <source>
        <strain evidence="1 2">TAN 31504</strain>
    </source>
</reference>
<accession>A0ABS1SJ70</accession>
<evidence type="ECO:0000313" key="1">
    <source>
        <dbReference type="EMBL" id="MBL3680619.1"/>
    </source>
</evidence>
<dbReference type="EMBL" id="QYAC01000009">
    <property type="protein sequence ID" value="MBL3680619.1"/>
    <property type="molecule type" value="Genomic_DNA"/>
</dbReference>
<gene>
    <name evidence="1" type="ORF">D3230_15175</name>
</gene>
<name>A0ABS1SJ70_9MICO</name>
<evidence type="ECO:0000313" key="2">
    <source>
        <dbReference type="Proteomes" id="UP001645859"/>
    </source>
</evidence>
<comment type="caution">
    <text evidence="1">The sequence shown here is derived from an EMBL/GenBank/DDBJ whole genome shotgun (WGS) entry which is preliminary data.</text>
</comment>
<proteinExistence type="predicted"/>
<dbReference type="Proteomes" id="UP001645859">
    <property type="component" value="Unassembled WGS sequence"/>
</dbReference>
<sequence length="190" mass="20301">MYATEQIAHAQAQQDGGSLGVESQETVIESESVFLCADGYDAEGAEKADFCYEYSNIVLDEDDKVVSFDADGKPLEGRIAVGDGTSVSVADVGSVTYVSSYETIGGELVVVVEIASNVDPLTIRSYEATYVTDDGRPTSAKTTDGPIELKSDRVANVAVWFPNVGLGGTLELQFMDAEYNNFEVEIPTAK</sequence>
<protein>
    <recommendedName>
        <fullName evidence="3">DUF4352 domain-containing protein</fullName>
    </recommendedName>
</protein>
<evidence type="ECO:0008006" key="3">
    <source>
        <dbReference type="Google" id="ProtNLM"/>
    </source>
</evidence>